<dbReference type="Pfam" id="PF01266">
    <property type="entry name" value="DAO"/>
    <property type="match status" value="1"/>
</dbReference>
<dbReference type="InterPro" id="IPR006076">
    <property type="entry name" value="FAD-dep_OxRdtase"/>
</dbReference>
<sequence>MVVVVGGGVIGLWCTYNLAQQASRHLLRVKLIEASKTTFAAAFPSCTDCFHYSFPEPQLQPLKPLGKYSLDLWEKIADQNDSDFRGITGYRPQSCHGIHHGQGLGLNKFPDCIQKDSTWNVDAGVLGVRNAMVSDLNPLHIECNQVLFACGPWTQTFLSFANLVGEKLGFAARNDGTIFVCGRRNLTAQLPPPTTTSLGDPDGEPDKNLITKLSNRAKERLNWNCTCTDPCIRPTRVRSGRLISRCLMHGEEPDIDVSIFTLEHQAENVAGIRA</sequence>
<gene>
    <name evidence="2" type="ORF">QBC38DRAFT_540175</name>
</gene>
<accession>A0AAN7BEZ2</accession>
<dbReference type="Proteomes" id="UP001301958">
    <property type="component" value="Unassembled WGS sequence"/>
</dbReference>
<dbReference type="EMBL" id="MU865554">
    <property type="protein sequence ID" value="KAK4221379.1"/>
    <property type="molecule type" value="Genomic_DNA"/>
</dbReference>
<proteinExistence type="predicted"/>
<reference evidence="2" key="1">
    <citation type="journal article" date="2023" name="Mol. Phylogenet. Evol.">
        <title>Genome-scale phylogeny and comparative genomics of the fungal order Sordariales.</title>
        <authorList>
            <person name="Hensen N."/>
            <person name="Bonometti L."/>
            <person name="Westerberg I."/>
            <person name="Brannstrom I.O."/>
            <person name="Guillou S."/>
            <person name="Cros-Aarteil S."/>
            <person name="Calhoun S."/>
            <person name="Haridas S."/>
            <person name="Kuo A."/>
            <person name="Mondo S."/>
            <person name="Pangilinan J."/>
            <person name="Riley R."/>
            <person name="LaButti K."/>
            <person name="Andreopoulos B."/>
            <person name="Lipzen A."/>
            <person name="Chen C."/>
            <person name="Yan M."/>
            <person name="Daum C."/>
            <person name="Ng V."/>
            <person name="Clum A."/>
            <person name="Steindorff A."/>
            <person name="Ohm R.A."/>
            <person name="Martin F."/>
            <person name="Silar P."/>
            <person name="Natvig D.O."/>
            <person name="Lalanne C."/>
            <person name="Gautier V."/>
            <person name="Ament-Velasquez S.L."/>
            <person name="Kruys A."/>
            <person name="Hutchinson M.I."/>
            <person name="Powell A.J."/>
            <person name="Barry K."/>
            <person name="Miller A.N."/>
            <person name="Grigoriev I.V."/>
            <person name="Debuchy R."/>
            <person name="Gladieux P."/>
            <person name="Hiltunen Thoren M."/>
            <person name="Johannesson H."/>
        </authorList>
    </citation>
    <scope>NUCLEOTIDE SEQUENCE</scope>
    <source>
        <strain evidence="2">CBS 990.96</strain>
    </source>
</reference>
<comment type="caution">
    <text evidence="2">The sequence shown here is derived from an EMBL/GenBank/DDBJ whole genome shotgun (WGS) entry which is preliminary data.</text>
</comment>
<dbReference type="Gene3D" id="3.50.50.60">
    <property type="entry name" value="FAD/NAD(P)-binding domain"/>
    <property type="match status" value="1"/>
</dbReference>
<feature type="domain" description="FAD dependent oxidoreductase" evidence="1">
    <location>
        <begin position="2"/>
        <end position="85"/>
    </location>
</feature>
<name>A0AAN7BEZ2_9PEZI</name>
<evidence type="ECO:0000259" key="1">
    <source>
        <dbReference type="Pfam" id="PF01266"/>
    </source>
</evidence>
<dbReference type="AlphaFoldDB" id="A0AAN7BEZ2"/>
<dbReference type="InterPro" id="IPR036188">
    <property type="entry name" value="FAD/NAD-bd_sf"/>
</dbReference>
<evidence type="ECO:0000313" key="3">
    <source>
        <dbReference type="Proteomes" id="UP001301958"/>
    </source>
</evidence>
<dbReference type="SUPFAM" id="SSF51971">
    <property type="entry name" value="Nucleotide-binding domain"/>
    <property type="match status" value="1"/>
</dbReference>
<evidence type="ECO:0000313" key="2">
    <source>
        <dbReference type="EMBL" id="KAK4221379.1"/>
    </source>
</evidence>
<protein>
    <submittedName>
        <fullName evidence="2">FAD dependent oxidoreductase superfamily</fullName>
    </submittedName>
</protein>
<organism evidence="2 3">
    <name type="scientific">Podospora fimiseda</name>
    <dbReference type="NCBI Taxonomy" id="252190"/>
    <lineage>
        <taxon>Eukaryota</taxon>
        <taxon>Fungi</taxon>
        <taxon>Dikarya</taxon>
        <taxon>Ascomycota</taxon>
        <taxon>Pezizomycotina</taxon>
        <taxon>Sordariomycetes</taxon>
        <taxon>Sordariomycetidae</taxon>
        <taxon>Sordariales</taxon>
        <taxon>Podosporaceae</taxon>
        <taxon>Podospora</taxon>
    </lineage>
</organism>
<keyword evidence="3" id="KW-1185">Reference proteome</keyword>
<reference evidence="2" key="2">
    <citation type="submission" date="2023-05" db="EMBL/GenBank/DDBJ databases">
        <authorList>
            <consortium name="Lawrence Berkeley National Laboratory"/>
            <person name="Steindorff A."/>
            <person name="Hensen N."/>
            <person name="Bonometti L."/>
            <person name="Westerberg I."/>
            <person name="Brannstrom I.O."/>
            <person name="Guillou S."/>
            <person name="Cros-Aarteil S."/>
            <person name="Calhoun S."/>
            <person name="Haridas S."/>
            <person name="Kuo A."/>
            <person name="Mondo S."/>
            <person name="Pangilinan J."/>
            <person name="Riley R."/>
            <person name="Labutti K."/>
            <person name="Andreopoulos B."/>
            <person name="Lipzen A."/>
            <person name="Chen C."/>
            <person name="Yanf M."/>
            <person name="Daum C."/>
            <person name="Ng V."/>
            <person name="Clum A."/>
            <person name="Ohm R."/>
            <person name="Martin F."/>
            <person name="Silar P."/>
            <person name="Natvig D."/>
            <person name="Lalanne C."/>
            <person name="Gautier V."/>
            <person name="Ament-Velasquez S.L."/>
            <person name="Kruys A."/>
            <person name="Hutchinson M.I."/>
            <person name="Powell A.J."/>
            <person name="Barry K."/>
            <person name="Miller A.N."/>
            <person name="Grigoriev I.V."/>
            <person name="Debuchy R."/>
            <person name="Gladieux P."/>
            <person name="Thoren M.H."/>
            <person name="Johannesson H."/>
        </authorList>
    </citation>
    <scope>NUCLEOTIDE SEQUENCE</scope>
    <source>
        <strain evidence="2">CBS 990.96</strain>
    </source>
</reference>